<evidence type="ECO:0000313" key="5">
    <source>
        <dbReference type="Proteomes" id="UP000831607"/>
    </source>
</evidence>
<evidence type="ECO:0000259" key="3">
    <source>
        <dbReference type="Pfam" id="PF19305"/>
    </source>
</evidence>
<gene>
    <name evidence="4" type="ORF">DHf2319_04020</name>
</gene>
<dbReference type="Pfam" id="PF19305">
    <property type="entry name" value="MmgE_PrpD_C"/>
    <property type="match status" value="1"/>
</dbReference>
<accession>A0ABY4ANV8</accession>
<dbReference type="Gene3D" id="3.30.1330.120">
    <property type="entry name" value="2-methylcitrate dehydratase PrpD"/>
    <property type="match status" value="1"/>
</dbReference>
<dbReference type="Pfam" id="PF03972">
    <property type="entry name" value="MmgE_PrpD_N"/>
    <property type="match status" value="1"/>
</dbReference>
<evidence type="ECO:0000313" key="4">
    <source>
        <dbReference type="EMBL" id="UOD51080.1"/>
    </source>
</evidence>
<comment type="similarity">
    <text evidence="1">Belongs to the PrpD family.</text>
</comment>
<dbReference type="EMBL" id="CP063982">
    <property type="protein sequence ID" value="UOD51080.1"/>
    <property type="molecule type" value="Genomic_DNA"/>
</dbReference>
<keyword evidence="5" id="KW-1185">Reference proteome</keyword>
<dbReference type="InterPro" id="IPR036148">
    <property type="entry name" value="MmgE/PrpD_sf"/>
</dbReference>
<dbReference type="InterPro" id="IPR042188">
    <property type="entry name" value="MmgE/PrpD_sf_2"/>
</dbReference>
<evidence type="ECO:0000259" key="2">
    <source>
        <dbReference type="Pfam" id="PF03972"/>
    </source>
</evidence>
<dbReference type="PANTHER" id="PTHR16943">
    <property type="entry name" value="2-METHYLCITRATE DEHYDRATASE-RELATED"/>
    <property type="match status" value="1"/>
</dbReference>
<dbReference type="PANTHER" id="PTHR16943:SF8">
    <property type="entry name" value="2-METHYLCITRATE DEHYDRATASE"/>
    <property type="match status" value="1"/>
</dbReference>
<evidence type="ECO:0000256" key="1">
    <source>
        <dbReference type="ARBA" id="ARBA00006174"/>
    </source>
</evidence>
<dbReference type="InterPro" id="IPR005656">
    <property type="entry name" value="MmgE_PrpD"/>
</dbReference>
<sequence>MTTHSAEWRLAKHVVSTRYEDLTEHTINCAKTFITDTLSVGIAGTAVPQAQQLLEALKSIDPGGPVAIWGANLGLSAPNAIMANAFNVHCQEYDCVHEGAVVHAMATLLPVLIAQAQSREGISGKELITAVVVGIDVACTLGLAANQAMQFFRPATAGGFGAVAGLAKLRGLALDQVIAAWGFQLAQASGTMQGHREGRPVLPLQVSFNARAAWQSCELAQTELQSLDNPISGECGYLAMFERDFTLEPLLDELGRVWRIDEFSHKPYPSGRATHAGVEGLLNMLREHKLATESIKSVVVTGPSLISRLVNRPPLLNPSPNYARLCMPYVLAKIMQHGHLEPKHYFDDELADPQTFELAQKVTMRVDDNPDPNAFTPVTIEVVLSNGQVFQTKIDNMLASPKRPLSQQQREEKFMQCCGLIDDHQRTGNKNLHELYANLTALDKVSDVHDLFK</sequence>
<feature type="domain" description="MmgE/PrpD N-terminal" evidence="2">
    <location>
        <begin position="9"/>
        <end position="248"/>
    </location>
</feature>
<feature type="domain" description="MmgE/PrpD C-terminal" evidence="3">
    <location>
        <begin position="268"/>
        <end position="423"/>
    </location>
</feature>
<dbReference type="InterPro" id="IPR042183">
    <property type="entry name" value="MmgE/PrpD_sf_1"/>
</dbReference>
<dbReference type="InterPro" id="IPR045337">
    <property type="entry name" value="MmgE_PrpD_C"/>
</dbReference>
<proteinExistence type="inferred from homology"/>
<dbReference type="RefSeq" id="WP_243479520.1">
    <property type="nucleotide sequence ID" value="NZ_CP063982.1"/>
</dbReference>
<dbReference type="Proteomes" id="UP000831607">
    <property type="component" value="Chromosome"/>
</dbReference>
<name>A0ABY4ANV8_9BURK</name>
<dbReference type="InterPro" id="IPR045336">
    <property type="entry name" value="MmgE_PrpD_N"/>
</dbReference>
<organism evidence="4 5">
    <name type="scientific">Orrella daihaiensis</name>
    <dbReference type="NCBI Taxonomy" id="2782176"/>
    <lineage>
        <taxon>Bacteria</taxon>
        <taxon>Pseudomonadati</taxon>
        <taxon>Pseudomonadota</taxon>
        <taxon>Betaproteobacteria</taxon>
        <taxon>Burkholderiales</taxon>
        <taxon>Alcaligenaceae</taxon>
        <taxon>Orrella</taxon>
    </lineage>
</organism>
<reference evidence="4 5" key="1">
    <citation type="submission" date="2020-11" db="EMBL/GenBank/DDBJ databases">
        <title>Algicoccus daihaiensis sp.nov., isolated from Daihai Lake in Inner Mongolia.</title>
        <authorList>
            <person name="Kai J."/>
        </authorList>
    </citation>
    <scope>NUCLEOTIDE SEQUENCE [LARGE SCALE GENOMIC DNA]</scope>
    <source>
        <strain evidence="5">f23</strain>
    </source>
</reference>
<dbReference type="Gene3D" id="1.10.4100.10">
    <property type="entry name" value="2-methylcitrate dehydratase PrpD"/>
    <property type="match status" value="1"/>
</dbReference>
<protein>
    <submittedName>
        <fullName evidence="4">MmgE/PrpD family protein</fullName>
    </submittedName>
</protein>
<dbReference type="SUPFAM" id="SSF103378">
    <property type="entry name" value="2-methylcitrate dehydratase PrpD"/>
    <property type="match status" value="1"/>
</dbReference>